<gene>
    <name evidence="1" type="ORF">Ccel01_13230</name>
    <name evidence="2" type="ORF">FOG94_09435</name>
</gene>
<keyword evidence="3" id="KW-1185">Reference proteome</keyword>
<evidence type="ECO:0000313" key="4">
    <source>
        <dbReference type="Proteomes" id="UP001165168"/>
    </source>
</evidence>
<reference evidence="1" key="2">
    <citation type="submission" date="2023-03" db="EMBL/GenBank/DDBJ databases">
        <title>Cellulosimicrobium cellulans NBRC 103059.</title>
        <authorList>
            <person name="Ichikawa N."/>
            <person name="Sato H."/>
            <person name="Tonouchi N."/>
        </authorList>
    </citation>
    <scope>NUCLEOTIDE SEQUENCE</scope>
    <source>
        <strain evidence="1">NBRC 103059</strain>
    </source>
</reference>
<reference evidence="2 3" key="1">
    <citation type="submission" date="2019-07" db="EMBL/GenBank/DDBJ databases">
        <title>Complete Genome Sequence and Methylome Analysis of Arthrobacter luteus NEB113.</title>
        <authorList>
            <person name="Fomenkov A."/>
            <person name="Anton B.P."/>
            <person name="Vincze T."/>
            <person name="Roberts R.J."/>
        </authorList>
    </citation>
    <scope>NUCLEOTIDE SEQUENCE [LARGE SCALE GENOMIC DNA]</scope>
    <source>
        <strain evidence="2 3">NEB113</strain>
    </source>
</reference>
<dbReference type="AlphaFoldDB" id="A0AAV5P675"/>
<sequence>MTDIVLETPDRPKDLYLARGDEVEELAERPLFTGDLLEIESGGVIALLQHPCSMRQGQKFRPNLLVAEVIPWTQPVPDDWTTHIKRMVLPDARPEGAVSVEFDSAQIMASEVVERAARAVIMSPRGVNLLLQRWVHHLTRVVVPSWRIHQAIAAQHEEADFIGEAVGDLVASGIDRVDANRLVDEWLDFKEDGNRRRAGFADPQAHSDLRRDIRQAVREWQAASSADDA</sequence>
<organism evidence="1 4">
    <name type="scientific">Cellulosimicrobium cellulans</name>
    <name type="common">Arthrobacter luteus</name>
    <dbReference type="NCBI Taxonomy" id="1710"/>
    <lineage>
        <taxon>Bacteria</taxon>
        <taxon>Bacillati</taxon>
        <taxon>Actinomycetota</taxon>
        <taxon>Actinomycetes</taxon>
        <taxon>Micrococcales</taxon>
        <taxon>Promicromonosporaceae</taxon>
        <taxon>Cellulosimicrobium</taxon>
    </lineage>
</organism>
<proteinExistence type="predicted"/>
<dbReference type="Proteomes" id="UP000319068">
    <property type="component" value="Chromosome"/>
</dbReference>
<name>A0AAV5P675_CELCE</name>
<dbReference type="EMBL" id="CP041694">
    <property type="protein sequence ID" value="QDP75333.1"/>
    <property type="molecule type" value="Genomic_DNA"/>
</dbReference>
<accession>A0AAV5P675</accession>
<dbReference type="RefSeq" id="WP_137280265.1">
    <property type="nucleotide sequence ID" value="NZ_BSTG01000001.1"/>
</dbReference>
<evidence type="ECO:0000313" key="2">
    <source>
        <dbReference type="EMBL" id="QDP75333.1"/>
    </source>
</evidence>
<protein>
    <submittedName>
        <fullName evidence="1">Uncharacterized protein</fullName>
    </submittedName>
</protein>
<dbReference type="EMBL" id="BSTG01000001">
    <property type="protein sequence ID" value="GLY56721.1"/>
    <property type="molecule type" value="Genomic_DNA"/>
</dbReference>
<dbReference type="Proteomes" id="UP001165168">
    <property type="component" value="Unassembled WGS sequence"/>
</dbReference>
<evidence type="ECO:0000313" key="3">
    <source>
        <dbReference type="Proteomes" id="UP000319068"/>
    </source>
</evidence>
<evidence type="ECO:0000313" key="1">
    <source>
        <dbReference type="EMBL" id="GLY56721.1"/>
    </source>
</evidence>